<dbReference type="GeneID" id="91470309"/>
<dbReference type="EMBL" id="BNEB01000002">
    <property type="protein sequence ID" value="GHI60763.1"/>
    <property type="molecule type" value="Genomic_DNA"/>
</dbReference>
<dbReference type="Proteomes" id="UP000649259">
    <property type="component" value="Unassembled WGS sequence"/>
</dbReference>
<accession>C1IC37</accession>
<evidence type="ECO:0000313" key="4">
    <source>
        <dbReference type="EMBL" id="GHI60763.1"/>
    </source>
</evidence>
<feature type="region of interest" description="Disordered" evidence="2">
    <location>
        <begin position="1"/>
        <end position="43"/>
    </location>
</feature>
<sequence>MTTGARRHPAERTPAAAARPTRGSRTVALPGLPNVRDSAGLPGPDGARLRSGVLYRGPAPSPLTAPALDDLGIRTVVDLRTAFEQGIEDGPAGMRARLLRRPVGGNMSRIRGVRRPPPSAYLFNYRSMLTLAAPVAVEIIGLLAEPDQDPVYVCCTVGKDRTGVVSALTLRGLGVRLAAVAGDYSLTGRAYRALGPQDPRPQWSYEGSLEELQIRTASPAWTMRSLITGIEDEHESVARYLERQHGLSPKTRLRAVRRVFEHHAPRRERHDAD</sequence>
<keyword evidence="5" id="KW-1185">Reference proteome</keyword>
<feature type="compositionally biased region" description="Low complexity" evidence="2">
    <location>
        <begin position="12"/>
        <end position="26"/>
    </location>
</feature>
<dbReference type="RefSeq" id="WP_189919238.1">
    <property type="nucleotide sequence ID" value="NZ_BMSI01000002.1"/>
</dbReference>
<reference evidence="4" key="3">
    <citation type="submission" date="2020-09" db="EMBL/GenBank/DDBJ databases">
        <title>Whole genome shotgun sequence of Streptomyces cacaoi subsp. asoensis NBRC 13813.</title>
        <authorList>
            <person name="Komaki H."/>
            <person name="Tamura T."/>
        </authorList>
    </citation>
    <scope>NUCLEOTIDE SEQUENCE</scope>
    <source>
        <strain evidence="4">NBRC 13813</strain>
    </source>
</reference>
<dbReference type="AlphaFoldDB" id="C1IC37"/>
<gene>
    <name evidence="3" type="primary">polJ</name>
    <name evidence="4" type="ORF">Saso_24130</name>
</gene>
<dbReference type="InterPro" id="IPR026893">
    <property type="entry name" value="Tyr/Ser_Pase_IphP-type"/>
</dbReference>
<proteinExistence type="inferred from homology"/>
<protein>
    <submittedName>
        <fullName evidence="3">Putative phosphatase</fullName>
    </submittedName>
</protein>
<name>C1IC37_9ACTN</name>
<dbReference type="Pfam" id="PF13350">
    <property type="entry name" value="Y_phosphatase3"/>
    <property type="match status" value="1"/>
</dbReference>
<evidence type="ECO:0000313" key="5">
    <source>
        <dbReference type="Proteomes" id="UP000649259"/>
    </source>
</evidence>
<dbReference type="EMBL" id="EU158805">
    <property type="protein sequence ID" value="ABX24494.1"/>
    <property type="molecule type" value="Genomic_DNA"/>
</dbReference>
<dbReference type="Gene3D" id="3.90.190.10">
    <property type="entry name" value="Protein tyrosine phosphatase superfamily"/>
    <property type="match status" value="1"/>
</dbReference>
<dbReference type="PANTHER" id="PTHR31126:SF1">
    <property type="entry name" value="TYROSINE SPECIFIC PROTEIN PHOSPHATASES DOMAIN-CONTAINING PROTEIN"/>
    <property type="match status" value="1"/>
</dbReference>
<evidence type="ECO:0000256" key="2">
    <source>
        <dbReference type="SAM" id="MobiDB-lite"/>
    </source>
</evidence>
<evidence type="ECO:0000313" key="3">
    <source>
        <dbReference type="EMBL" id="ABX24494.1"/>
    </source>
</evidence>
<evidence type="ECO:0000256" key="1">
    <source>
        <dbReference type="ARBA" id="ARBA00009580"/>
    </source>
</evidence>
<organism evidence="3">
    <name type="scientific">Streptomyces asoensis</name>
    <dbReference type="NCBI Taxonomy" id="249586"/>
    <lineage>
        <taxon>Bacteria</taxon>
        <taxon>Bacillati</taxon>
        <taxon>Actinomycetota</taxon>
        <taxon>Actinomycetes</taxon>
        <taxon>Kitasatosporales</taxon>
        <taxon>Streptomycetaceae</taxon>
        <taxon>Streptomyces</taxon>
    </lineage>
</organism>
<reference evidence="3" key="1">
    <citation type="journal article" date="2009" name="J. Biol. Chem.">
        <title>Characterization of the polyoxin biosynthetic gene cluster from Streptomyces cacaoi and engineered production of polyoxin H.</title>
        <authorList>
            <person name="Chen W."/>
            <person name="Huang T."/>
            <person name="He X."/>
            <person name="Meng Q."/>
            <person name="You D."/>
            <person name="Bai L."/>
            <person name="Li J."/>
            <person name="Wu M."/>
            <person name="Li R."/>
            <person name="Xie Z."/>
            <person name="Zhou H."/>
            <person name="Zhou X."/>
            <person name="Tan H."/>
            <person name="Deng Z."/>
        </authorList>
    </citation>
    <scope>NUCLEOTIDE SEQUENCE</scope>
</reference>
<dbReference type="GO" id="GO:0004721">
    <property type="term" value="F:phosphoprotein phosphatase activity"/>
    <property type="evidence" value="ECO:0007669"/>
    <property type="project" value="InterPro"/>
</dbReference>
<reference evidence="5" key="4">
    <citation type="submission" date="2023-07" db="EMBL/GenBank/DDBJ databases">
        <title>Whole genome shotgun sequence of Streptomyces cacaoi subsp. asoensis NBRC 13813.</title>
        <authorList>
            <person name="Komaki H."/>
            <person name="Tamura T."/>
        </authorList>
    </citation>
    <scope>NUCLEOTIDE SEQUENCE [LARGE SCALE GENOMIC DNA]</scope>
    <source>
        <strain evidence="5">NBRC 13813</strain>
    </source>
</reference>
<comment type="similarity">
    <text evidence="1">Belongs to the protein-tyrosine phosphatase family.</text>
</comment>
<dbReference type="InterPro" id="IPR029021">
    <property type="entry name" value="Prot-tyrosine_phosphatase-like"/>
</dbReference>
<reference evidence="3" key="2">
    <citation type="journal article" date="2009" name="Microbiology">
        <title>polR, a pathway-specific transcriptional regulatory gene, positively controls polyoxin biosynthesis in Streptomyces cacaoi subsp. asoensis.</title>
        <authorList>
            <person name="Li R."/>
            <person name="Xie Z."/>
            <person name="Tian Y."/>
            <person name="Yang H."/>
            <person name="Chen W."/>
            <person name="You D."/>
            <person name="Liu G."/>
            <person name="Deng Z."/>
            <person name="Tan H."/>
        </authorList>
    </citation>
    <scope>NUCLEOTIDE SEQUENCE</scope>
</reference>
<dbReference type="PANTHER" id="PTHR31126">
    <property type="entry name" value="TYROSINE-PROTEIN PHOSPHATASE"/>
    <property type="match status" value="1"/>
</dbReference>
<dbReference type="SUPFAM" id="SSF52799">
    <property type="entry name" value="(Phosphotyrosine protein) phosphatases II"/>
    <property type="match status" value="1"/>
</dbReference>